<dbReference type="GO" id="GO:0005886">
    <property type="term" value="C:plasma membrane"/>
    <property type="evidence" value="ECO:0007669"/>
    <property type="project" value="UniProtKB-SubCell"/>
</dbReference>
<comment type="subcellular location">
    <subcellularLocation>
        <location evidence="1">Cell inner membrane</location>
        <topology evidence="1">Single-pass membrane protein</topology>
    </subcellularLocation>
    <subcellularLocation>
        <location evidence="15">Cell membrane</location>
        <topology evidence="15">Single-pass membrane protein</topology>
    </subcellularLocation>
</comment>
<evidence type="ECO:0000313" key="19">
    <source>
        <dbReference type="Proteomes" id="UP000057213"/>
    </source>
</evidence>
<dbReference type="GO" id="GO:0045259">
    <property type="term" value="C:proton-transporting ATP synthase complex"/>
    <property type="evidence" value="ECO:0007669"/>
    <property type="project" value="UniProtKB-KW"/>
</dbReference>
<keyword evidence="3 15" id="KW-0813">Transport</keyword>
<dbReference type="GO" id="GO:0016787">
    <property type="term" value="F:hydrolase activity"/>
    <property type="evidence" value="ECO:0007669"/>
    <property type="project" value="UniProtKB-KW"/>
</dbReference>
<evidence type="ECO:0000256" key="9">
    <source>
        <dbReference type="ARBA" id="ARBA00023065"/>
    </source>
</evidence>
<evidence type="ECO:0000256" key="4">
    <source>
        <dbReference type="ARBA" id="ARBA00022475"/>
    </source>
</evidence>
<evidence type="ECO:0000256" key="6">
    <source>
        <dbReference type="ARBA" id="ARBA00022692"/>
    </source>
</evidence>
<proteinExistence type="inferred from homology"/>
<name>A0A0M4LHF3_9HYPH</name>
<dbReference type="PANTHER" id="PTHR33445">
    <property type="entry name" value="ATP SYNTHASE SUBUNIT B', CHLOROPLASTIC"/>
    <property type="match status" value="1"/>
</dbReference>
<comment type="similarity">
    <text evidence="2 15 16">Belongs to the ATPase B chain family.</text>
</comment>
<dbReference type="Pfam" id="PF00430">
    <property type="entry name" value="ATP-synt_B"/>
    <property type="match status" value="1"/>
</dbReference>
<comment type="function">
    <text evidence="13">Component of the F(0) channel, it forms part of the peripheral stalk, linking F(1) to F(0). The b'-subunit is a diverged and duplicated form of b found in plants and photosynthetic bacteria.</text>
</comment>
<protein>
    <recommendedName>
        <fullName evidence="15">ATP synthase subunit b</fullName>
    </recommendedName>
    <alternativeName>
        <fullName evidence="15">ATP synthase F(0) sector subunit b</fullName>
    </alternativeName>
    <alternativeName>
        <fullName evidence="15">ATPase subunit I</fullName>
    </alternativeName>
    <alternativeName>
        <fullName evidence="15">F-type ATPase subunit b</fullName>
        <shortName evidence="15">F-ATPase subunit b</shortName>
    </alternativeName>
</protein>
<evidence type="ECO:0000256" key="12">
    <source>
        <dbReference type="ARBA" id="ARBA00025198"/>
    </source>
</evidence>
<dbReference type="AlphaFoldDB" id="A0A0M4LHF3"/>
<evidence type="ECO:0000256" key="3">
    <source>
        <dbReference type="ARBA" id="ARBA00022448"/>
    </source>
</evidence>
<keyword evidence="11 15" id="KW-0066">ATP synthesis</keyword>
<evidence type="ECO:0000256" key="13">
    <source>
        <dbReference type="ARBA" id="ARBA00025614"/>
    </source>
</evidence>
<keyword evidence="18" id="KW-0378">Hydrolase</keyword>
<evidence type="ECO:0000256" key="14">
    <source>
        <dbReference type="ARBA" id="ARBA00025830"/>
    </source>
</evidence>
<accession>A0A0M4LHF3</accession>
<sequence>MTDTFWALVGLILFVMLLIYFRVPTMVIRSLDDRAKRIKEELDEALRLREEAQELLAEYQRRCAEAEKDAQGILAAAKREAEFVVSEARIKTDEYIKNCTKLVEQKISQAENDAIREISSSAVDLAISAAQMLISHESSSKKEDGFFGEAVATIKKNLH</sequence>
<evidence type="ECO:0000256" key="11">
    <source>
        <dbReference type="ARBA" id="ARBA00023310"/>
    </source>
</evidence>
<dbReference type="GO" id="GO:0046961">
    <property type="term" value="F:proton-transporting ATPase activity, rotational mechanism"/>
    <property type="evidence" value="ECO:0007669"/>
    <property type="project" value="TreeGrafter"/>
</dbReference>
<keyword evidence="19" id="KW-1185">Reference proteome</keyword>
<evidence type="ECO:0000256" key="7">
    <source>
        <dbReference type="ARBA" id="ARBA00022781"/>
    </source>
</evidence>
<keyword evidence="17" id="KW-0175">Coiled coil</keyword>
<evidence type="ECO:0000256" key="10">
    <source>
        <dbReference type="ARBA" id="ARBA00023136"/>
    </source>
</evidence>
<evidence type="ECO:0000256" key="15">
    <source>
        <dbReference type="HAMAP-Rule" id="MF_01398"/>
    </source>
</evidence>
<dbReference type="RefSeq" id="WP_053944525.1">
    <property type="nucleotide sequence ID" value="NZ_CP010401.1"/>
</dbReference>
<evidence type="ECO:0000256" key="1">
    <source>
        <dbReference type="ARBA" id="ARBA00004377"/>
    </source>
</evidence>
<dbReference type="InterPro" id="IPR002146">
    <property type="entry name" value="ATP_synth_b/b'su_bac/chlpt"/>
</dbReference>
<keyword evidence="9 15" id="KW-0406">Ion transport</keyword>
<dbReference type="EMBL" id="CP010401">
    <property type="protein sequence ID" value="ALE04082.1"/>
    <property type="molecule type" value="Genomic_DNA"/>
</dbReference>
<keyword evidence="8 15" id="KW-1133">Transmembrane helix</keyword>
<gene>
    <name evidence="15" type="primary">atpF</name>
    <name evidence="18" type="ORF">PU02_1268</name>
</gene>
<dbReference type="InterPro" id="IPR050059">
    <property type="entry name" value="ATP_synthase_B_chain"/>
</dbReference>
<evidence type="ECO:0000256" key="8">
    <source>
        <dbReference type="ARBA" id="ARBA00022989"/>
    </source>
</evidence>
<comment type="function">
    <text evidence="12 15">F(1)F(0) ATP synthase produces ATP from ADP in the presence of a proton or sodium gradient. F-type ATPases consist of two structural domains, F(1) containing the extramembraneous catalytic core and F(0) containing the membrane proton channel, linked together by a central stalk and a peripheral stalk. During catalysis, ATP synthesis in the catalytic domain of F(1) is coupled via a rotary mechanism of the central stalk subunits to proton translocation.</text>
</comment>
<dbReference type="HAMAP" id="MF_01398">
    <property type="entry name" value="ATP_synth_b_bprime"/>
    <property type="match status" value="1"/>
</dbReference>
<keyword evidence="4 15" id="KW-1003">Cell membrane</keyword>
<reference evidence="18 19" key="1">
    <citation type="journal article" date="2015" name="Genome Announc.">
        <title>Complete Genome Sequence of Bartonella ancashensis Strain 20.00, Isolated from the Blood of a Patient with Verruga Peruana.</title>
        <authorList>
            <person name="Hang J."/>
            <person name="Mullins K.E."/>
            <person name="Clifford R.J."/>
            <person name="Onmus-Leone F."/>
            <person name="Yang Y."/>
            <person name="Jiang J."/>
            <person name="Leguia M."/>
            <person name="Kasper M.R."/>
            <person name="Maguina C."/>
            <person name="Lesho E.P."/>
            <person name="Jarman R.G."/>
            <person name="Richards A.L."/>
            <person name="Blazes D."/>
        </authorList>
    </citation>
    <scope>NUCLEOTIDE SEQUENCE [LARGE SCALE GENOMIC DNA]</scope>
    <source>
        <strain evidence="18 19">20.00</strain>
    </source>
</reference>
<feature type="coiled-coil region" evidence="17">
    <location>
        <begin position="28"/>
        <end position="76"/>
    </location>
</feature>
<dbReference type="CDD" id="cd06503">
    <property type="entry name" value="ATP-synt_Fo_b"/>
    <property type="match status" value="1"/>
</dbReference>
<evidence type="ECO:0000256" key="5">
    <source>
        <dbReference type="ARBA" id="ARBA00022547"/>
    </source>
</evidence>
<dbReference type="KEGG" id="banc:PU02_1268"/>
<organism evidence="18 19">
    <name type="scientific">Bartonella ancashensis</name>
    <dbReference type="NCBI Taxonomy" id="1318743"/>
    <lineage>
        <taxon>Bacteria</taxon>
        <taxon>Pseudomonadati</taxon>
        <taxon>Pseudomonadota</taxon>
        <taxon>Alphaproteobacteria</taxon>
        <taxon>Hyphomicrobiales</taxon>
        <taxon>Bartonellaceae</taxon>
        <taxon>Bartonella</taxon>
    </lineage>
</organism>
<keyword evidence="6 15" id="KW-0812">Transmembrane</keyword>
<dbReference type="STRING" id="1318743.PU02_1268"/>
<feature type="transmembrane region" description="Helical" evidence="15">
    <location>
        <begin position="6"/>
        <end position="28"/>
    </location>
</feature>
<dbReference type="Proteomes" id="UP000057213">
    <property type="component" value="Chromosome"/>
</dbReference>
<evidence type="ECO:0000313" key="18">
    <source>
        <dbReference type="EMBL" id="ALE04082.1"/>
    </source>
</evidence>
<evidence type="ECO:0000256" key="17">
    <source>
        <dbReference type="SAM" id="Coils"/>
    </source>
</evidence>
<evidence type="ECO:0000256" key="16">
    <source>
        <dbReference type="RuleBase" id="RU003848"/>
    </source>
</evidence>
<dbReference type="PANTHER" id="PTHR33445:SF1">
    <property type="entry name" value="ATP SYNTHASE SUBUNIT B"/>
    <property type="match status" value="1"/>
</dbReference>
<dbReference type="GO" id="GO:0046933">
    <property type="term" value="F:proton-transporting ATP synthase activity, rotational mechanism"/>
    <property type="evidence" value="ECO:0007669"/>
    <property type="project" value="UniProtKB-UniRule"/>
</dbReference>
<keyword evidence="5 15" id="KW-0138">CF(0)</keyword>
<evidence type="ECO:0000256" key="2">
    <source>
        <dbReference type="ARBA" id="ARBA00005513"/>
    </source>
</evidence>
<dbReference type="NCBIfam" id="NF006611">
    <property type="entry name" value="PRK09173.1"/>
    <property type="match status" value="1"/>
</dbReference>
<comment type="subunit">
    <text evidence="14 15">F-type ATPases have 2 components, F(1) - the catalytic core - and F(0) - the membrane proton channel. F(1) has five subunits: alpha(3), beta(3), gamma(1), delta(1), epsilon(1). F(0) has three main subunits: a(1), b(2) and c(10-14). The alpha and beta chains form an alternating ring which encloses part of the gamma chain. F(1) is attached to F(0) by a central stalk formed by the gamma and epsilon chains, while a peripheral stalk is formed by the delta and b chains.</text>
</comment>
<dbReference type="OrthoDB" id="8479836at2"/>
<dbReference type="PATRIC" id="fig|1318743.3.peg.1284"/>
<keyword evidence="7 15" id="KW-0375">Hydrogen ion transport</keyword>
<keyword evidence="10 15" id="KW-0472">Membrane</keyword>